<evidence type="ECO:0000256" key="4">
    <source>
        <dbReference type="ARBA" id="ARBA00034320"/>
    </source>
</evidence>
<dbReference type="SMART" id="SM00833">
    <property type="entry name" value="CobW_C"/>
    <property type="match status" value="1"/>
</dbReference>
<dbReference type="Pfam" id="PF02492">
    <property type="entry name" value="cobW"/>
    <property type="match status" value="1"/>
</dbReference>
<dbReference type="Proteomes" id="UP000198882">
    <property type="component" value="Unassembled WGS sequence"/>
</dbReference>
<reference evidence="9" key="1">
    <citation type="submission" date="2016-10" db="EMBL/GenBank/DDBJ databases">
        <authorList>
            <person name="Varghese N."/>
            <person name="Submissions S."/>
        </authorList>
    </citation>
    <scope>NUCLEOTIDE SEQUENCE [LARGE SCALE GENOMIC DNA]</scope>
    <source>
        <strain evidence="9">B4,CECT 8067,JCM 17497</strain>
    </source>
</reference>
<proteinExistence type="inferred from homology"/>
<dbReference type="InterPro" id="IPR027417">
    <property type="entry name" value="P-loop_NTPase"/>
</dbReference>
<dbReference type="InterPro" id="IPR036627">
    <property type="entry name" value="CobW-likC_sf"/>
</dbReference>
<dbReference type="PANTHER" id="PTHR43603:SF1">
    <property type="entry name" value="ZINC-REGULATED GTPASE METALLOPROTEIN ACTIVATOR 1"/>
    <property type="match status" value="1"/>
</dbReference>
<dbReference type="Gene3D" id="3.30.1220.10">
    <property type="entry name" value="CobW-like, C-terminal domain"/>
    <property type="match status" value="1"/>
</dbReference>
<feature type="region of interest" description="Disordered" evidence="6">
    <location>
        <begin position="244"/>
        <end position="319"/>
    </location>
</feature>
<name>A0A1G9BZX3_9EURY</name>
<dbReference type="RefSeq" id="WP_090308858.1">
    <property type="nucleotide sequence ID" value="NZ_FNFE01000004.1"/>
</dbReference>
<dbReference type="InterPro" id="IPR011629">
    <property type="entry name" value="CobW-like_C"/>
</dbReference>
<feature type="region of interest" description="Disordered" evidence="6">
    <location>
        <begin position="137"/>
        <end position="162"/>
    </location>
</feature>
<keyword evidence="3" id="KW-0143">Chaperone</keyword>
<dbReference type="CDD" id="cd03112">
    <property type="entry name" value="CobW-like"/>
    <property type="match status" value="1"/>
</dbReference>
<comment type="catalytic activity">
    <reaction evidence="5">
        <text>GTP + H2O = GDP + phosphate + H(+)</text>
        <dbReference type="Rhea" id="RHEA:19669"/>
        <dbReference type="ChEBI" id="CHEBI:15377"/>
        <dbReference type="ChEBI" id="CHEBI:15378"/>
        <dbReference type="ChEBI" id="CHEBI:37565"/>
        <dbReference type="ChEBI" id="CHEBI:43474"/>
        <dbReference type="ChEBI" id="CHEBI:58189"/>
    </reaction>
    <physiologicalReaction direction="left-to-right" evidence="5">
        <dbReference type="Rhea" id="RHEA:19670"/>
    </physiologicalReaction>
</comment>
<evidence type="ECO:0000259" key="7">
    <source>
        <dbReference type="SMART" id="SM00833"/>
    </source>
</evidence>
<dbReference type="PANTHER" id="PTHR43603">
    <property type="entry name" value="COBW DOMAIN-CONTAINING PROTEIN DDB_G0274527"/>
    <property type="match status" value="1"/>
</dbReference>
<feature type="compositionally biased region" description="Basic and acidic residues" evidence="6">
    <location>
        <begin position="250"/>
        <end position="319"/>
    </location>
</feature>
<sequence length="471" mass="51640">MSVPVTVLCGELGAGKTTLLSGLLESTDREIAVLVNDVGAVNVDADLVEARTDLTTGEEVLALENGCICCSLGGELSRSVIQLWKEHEFDYLVVEASGVGEPEPIARQFVRGPAGGPYDLDAVVTVVDARRFYDRFVGDDSDERNDPPIPEPQGPDETGSRPLGDLLLEQVEFCDLLVVNKCDLVNDDERERVVALLETLQPRAEIVTTEYGALEPEALLDSERFDLETAADSAGWKQAIETDAADGDGDDAHEHDVDDSAHGHDGDGHGHSHDEHEPGHDEHEPGHDEHDHSHGDDHDPGHDESHGHGDGAHDHVHPPERYGIEVDTYHRRRPFHPERLAAFLADLPDTLVRAKGLCWIAGREKQAITASYAGSETSLEVTGRWIASFSEERQAQYRRGQPDLAWDEEWGDRETRLALIGRNIAMEDLQSRLDDCLLTDEEMESDWSAFENPAPTGMSETVTVSHGGSDS</sequence>
<evidence type="ECO:0000256" key="6">
    <source>
        <dbReference type="SAM" id="MobiDB-lite"/>
    </source>
</evidence>
<organism evidence="8 9">
    <name type="scientific">Natronorubrum texcoconense</name>
    <dbReference type="NCBI Taxonomy" id="1095776"/>
    <lineage>
        <taxon>Archaea</taxon>
        <taxon>Methanobacteriati</taxon>
        <taxon>Methanobacteriota</taxon>
        <taxon>Stenosarchaea group</taxon>
        <taxon>Halobacteria</taxon>
        <taxon>Halobacteriales</taxon>
        <taxon>Natrialbaceae</taxon>
        <taxon>Natronorubrum</taxon>
    </lineage>
</organism>
<dbReference type="GO" id="GO:0016787">
    <property type="term" value="F:hydrolase activity"/>
    <property type="evidence" value="ECO:0007669"/>
    <property type="project" value="UniProtKB-KW"/>
</dbReference>
<protein>
    <submittedName>
        <fullName evidence="8">GTPase, G3E family</fullName>
    </submittedName>
</protein>
<evidence type="ECO:0000256" key="1">
    <source>
        <dbReference type="ARBA" id="ARBA00022741"/>
    </source>
</evidence>
<dbReference type="OrthoDB" id="359387at2157"/>
<feature type="domain" description="CobW C-terminal" evidence="7">
    <location>
        <begin position="324"/>
        <end position="437"/>
    </location>
</feature>
<accession>A0A1G9BZX3</accession>
<dbReference type="Gene3D" id="3.40.50.300">
    <property type="entry name" value="P-loop containing nucleotide triphosphate hydrolases"/>
    <property type="match status" value="1"/>
</dbReference>
<dbReference type="InterPro" id="IPR051927">
    <property type="entry name" value="Zn_Chap_cDPG_Synth"/>
</dbReference>
<comment type="similarity">
    <text evidence="4">Belongs to the SIMIBI class G3E GTPase family. ZNG1 subfamily.</text>
</comment>
<evidence type="ECO:0000256" key="3">
    <source>
        <dbReference type="ARBA" id="ARBA00023186"/>
    </source>
</evidence>
<dbReference type="EMBL" id="FNFE01000004">
    <property type="protein sequence ID" value="SDK45009.1"/>
    <property type="molecule type" value="Genomic_DNA"/>
</dbReference>
<dbReference type="STRING" id="1095776.SAMN04515672_3153"/>
<feature type="compositionally biased region" description="Polar residues" evidence="6">
    <location>
        <begin position="458"/>
        <end position="471"/>
    </location>
</feature>
<evidence type="ECO:0000313" key="8">
    <source>
        <dbReference type="EMBL" id="SDK45009.1"/>
    </source>
</evidence>
<gene>
    <name evidence="8" type="ORF">SAMN04515672_3153</name>
</gene>
<feature type="region of interest" description="Disordered" evidence="6">
    <location>
        <begin position="448"/>
        <end position="471"/>
    </location>
</feature>
<evidence type="ECO:0000256" key="5">
    <source>
        <dbReference type="ARBA" id="ARBA00049117"/>
    </source>
</evidence>
<dbReference type="SUPFAM" id="SSF90002">
    <property type="entry name" value="Hypothetical protein YjiA, C-terminal domain"/>
    <property type="match status" value="1"/>
</dbReference>
<keyword evidence="9" id="KW-1185">Reference proteome</keyword>
<dbReference type="AlphaFoldDB" id="A0A1G9BZX3"/>
<evidence type="ECO:0000256" key="2">
    <source>
        <dbReference type="ARBA" id="ARBA00022801"/>
    </source>
</evidence>
<keyword evidence="2" id="KW-0378">Hydrolase</keyword>
<dbReference type="Pfam" id="PF07683">
    <property type="entry name" value="CobW_C"/>
    <property type="match status" value="1"/>
</dbReference>
<dbReference type="InterPro" id="IPR003495">
    <property type="entry name" value="CobW/HypB/UreG_nucleotide-bd"/>
</dbReference>
<dbReference type="SUPFAM" id="SSF52540">
    <property type="entry name" value="P-loop containing nucleoside triphosphate hydrolases"/>
    <property type="match status" value="1"/>
</dbReference>
<dbReference type="GO" id="GO:0000166">
    <property type="term" value="F:nucleotide binding"/>
    <property type="evidence" value="ECO:0007669"/>
    <property type="project" value="UniProtKB-KW"/>
</dbReference>
<keyword evidence="1" id="KW-0547">Nucleotide-binding</keyword>
<evidence type="ECO:0000313" key="9">
    <source>
        <dbReference type="Proteomes" id="UP000198882"/>
    </source>
</evidence>